<sequence>MTTVHPGCSPRERGPEADPDVRRTDEIIDALARRRPVGEDADAVVRLLRALAADVDQRLSSVSITPST</sequence>
<organism evidence="2 3">
    <name type="scientific">Sphaerisporangium rufum</name>
    <dbReference type="NCBI Taxonomy" id="1381558"/>
    <lineage>
        <taxon>Bacteria</taxon>
        <taxon>Bacillati</taxon>
        <taxon>Actinomycetota</taxon>
        <taxon>Actinomycetes</taxon>
        <taxon>Streptosporangiales</taxon>
        <taxon>Streptosporangiaceae</taxon>
        <taxon>Sphaerisporangium</taxon>
    </lineage>
</organism>
<keyword evidence="3" id="KW-1185">Reference proteome</keyword>
<evidence type="ECO:0000256" key="1">
    <source>
        <dbReference type="SAM" id="MobiDB-lite"/>
    </source>
</evidence>
<reference evidence="2" key="1">
    <citation type="submission" date="2021-01" db="EMBL/GenBank/DDBJ databases">
        <title>Whole genome shotgun sequence of Sphaerisporangium rufum NBRC 109079.</title>
        <authorList>
            <person name="Komaki H."/>
            <person name="Tamura T."/>
        </authorList>
    </citation>
    <scope>NUCLEOTIDE SEQUENCE</scope>
    <source>
        <strain evidence="2">NBRC 109079</strain>
    </source>
</reference>
<gene>
    <name evidence="2" type="ORF">Sru01_05950</name>
</gene>
<feature type="region of interest" description="Disordered" evidence="1">
    <location>
        <begin position="1"/>
        <end position="22"/>
    </location>
</feature>
<evidence type="ECO:0000313" key="3">
    <source>
        <dbReference type="Proteomes" id="UP000655287"/>
    </source>
</evidence>
<feature type="compositionally biased region" description="Basic and acidic residues" evidence="1">
    <location>
        <begin position="10"/>
        <end position="22"/>
    </location>
</feature>
<protein>
    <submittedName>
        <fullName evidence="2">Uncharacterized protein</fullName>
    </submittedName>
</protein>
<dbReference type="EMBL" id="BOOU01000007">
    <property type="protein sequence ID" value="GII75613.1"/>
    <property type="molecule type" value="Genomic_DNA"/>
</dbReference>
<dbReference type="RefSeq" id="WP_203982254.1">
    <property type="nucleotide sequence ID" value="NZ_BOOU01000007.1"/>
</dbReference>
<dbReference type="AlphaFoldDB" id="A0A919UZI3"/>
<accession>A0A919UZI3</accession>
<comment type="caution">
    <text evidence="2">The sequence shown here is derived from an EMBL/GenBank/DDBJ whole genome shotgun (WGS) entry which is preliminary data.</text>
</comment>
<evidence type="ECO:0000313" key="2">
    <source>
        <dbReference type="EMBL" id="GII75613.1"/>
    </source>
</evidence>
<dbReference type="Proteomes" id="UP000655287">
    <property type="component" value="Unassembled WGS sequence"/>
</dbReference>
<proteinExistence type="predicted"/>
<name>A0A919UZI3_9ACTN</name>